<dbReference type="InterPro" id="IPR047861">
    <property type="entry name" value="Ribosomal_eS7_CS"/>
</dbReference>
<evidence type="ECO:0000256" key="3">
    <source>
        <dbReference type="ARBA" id="ARBA00023274"/>
    </source>
</evidence>
<sequence>MKAELQDLFITSAKEVEVSSNRKAIIIHVPFRLLKNFHRIQQRLIRELEKKFSGKHVTIVAHRRILPREGRKNRTNKQMRPFSRTLTSVHESVLDDLVFPVEIVGKRTRMRVDGSKVLKVLLDPKDQQNVEHKLDTFAVVYKKLTGRDAVFEFPVNQGE</sequence>
<evidence type="ECO:0000313" key="5">
    <source>
        <dbReference type="EMBL" id="CAD8644701.1"/>
    </source>
</evidence>
<dbReference type="EMBL" id="HBEZ01040703">
    <property type="protein sequence ID" value="CAD8644701.1"/>
    <property type="molecule type" value="Transcribed_RNA"/>
</dbReference>
<dbReference type="GO" id="GO:0032040">
    <property type="term" value="C:small-subunit processome"/>
    <property type="evidence" value="ECO:0007669"/>
    <property type="project" value="TreeGrafter"/>
</dbReference>
<dbReference type="GO" id="GO:0022627">
    <property type="term" value="C:cytosolic small ribosomal subunit"/>
    <property type="evidence" value="ECO:0007669"/>
    <property type="project" value="TreeGrafter"/>
</dbReference>
<keyword evidence="3 4" id="KW-0687">Ribonucleoprotein</keyword>
<dbReference type="GO" id="GO:0042274">
    <property type="term" value="P:ribosomal small subunit biogenesis"/>
    <property type="evidence" value="ECO:0007669"/>
    <property type="project" value="TreeGrafter"/>
</dbReference>
<protein>
    <recommendedName>
        <fullName evidence="4">40S ribosomal protein S7</fullName>
    </recommendedName>
</protein>
<name>A0A7S0ML93_9CRYP</name>
<evidence type="ECO:0000256" key="4">
    <source>
        <dbReference type="RuleBase" id="RU364105"/>
    </source>
</evidence>
<organism evidence="5">
    <name type="scientific">Cryptomonas curvata</name>
    <dbReference type="NCBI Taxonomy" id="233186"/>
    <lineage>
        <taxon>Eukaryota</taxon>
        <taxon>Cryptophyceae</taxon>
        <taxon>Cryptomonadales</taxon>
        <taxon>Cryptomonadaceae</taxon>
        <taxon>Cryptomonas</taxon>
    </lineage>
</organism>
<reference evidence="5" key="1">
    <citation type="submission" date="2021-01" db="EMBL/GenBank/DDBJ databases">
        <authorList>
            <person name="Corre E."/>
            <person name="Pelletier E."/>
            <person name="Niang G."/>
            <person name="Scheremetjew M."/>
            <person name="Finn R."/>
            <person name="Kale V."/>
            <person name="Holt S."/>
            <person name="Cochrane G."/>
            <person name="Meng A."/>
            <person name="Brown T."/>
            <person name="Cohen L."/>
        </authorList>
    </citation>
    <scope>NUCLEOTIDE SEQUENCE</scope>
    <source>
        <strain evidence="5">CCAP979/52</strain>
    </source>
</reference>
<dbReference type="PANTHER" id="PTHR11278:SF0">
    <property type="entry name" value="SMALL RIBOSOMAL SUBUNIT PROTEIN ES7"/>
    <property type="match status" value="1"/>
</dbReference>
<comment type="similarity">
    <text evidence="1 4">Belongs to the eukaryotic ribosomal protein eS7 family.</text>
</comment>
<dbReference type="AlphaFoldDB" id="A0A7S0ML93"/>
<evidence type="ECO:0000256" key="1">
    <source>
        <dbReference type="ARBA" id="ARBA00007820"/>
    </source>
</evidence>
<dbReference type="Pfam" id="PF01251">
    <property type="entry name" value="Ribosomal_S7e"/>
    <property type="match status" value="1"/>
</dbReference>
<gene>
    <name evidence="5" type="ORF">CCUR1050_LOCUS22386</name>
</gene>
<proteinExistence type="inferred from homology"/>
<dbReference type="GO" id="GO:0003735">
    <property type="term" value="F:structural constituent of ribosome"/>
    <property type="evidence" value="ECO:0007669"/>
    <property type="project" value="InterPro"/>
</dbReference>
<dbReference type="InterPro" id="IPR000554">
    <property type="entry name" value="Ribosomal_eS7"/>
</dbReference>
<dbReference type="PANTHER" id="PTHR11278">
    <property type="entry name" value="40S RIBOSOMAL PROTEIN S7"/>
    <property type="match status" value="1"/>
</dbReference>
<dbReference type="GO" id="GO:0006412">
    <property type="term" value="P:translation"/>
    <property type="evidence" value="ECO:0007669"/>
    <property type="project" value="InterPro"/>
</dbReference>
<dbReference type="GO" id="GO:0006364">
    <property type="term" value="P:rRNA processing"/>
    <property type="evidence" value="ECO:0007669"/>
    <property type="project" value="TreeGrafter"/>
</dbReference>
<dbReference type="GO" id="GO:0030686">
    <property type="term" value="C:90S preribosome"/>
    <property type="evidence" value="ECO:0007669"/>
    <property type="project" value="TreeGrafter"/>
</dbReference>
<accession>A0A7S0ML93</accession>
<keyword evidence="2 4" id="KW-0689">Ribosomal protein</keyword>
<evidence type="ECO:0000256" key="2">
    <source>
        <dbReference type="ARBA" id="ARBA00022980"/>
    </source>
</evidence>
<dbReference type="PROSITE" id="PS00948">
    <property type="entry name" value="RIBOSOMAL_S7E"/>
    <property type="match status" value="1"/>
</dbReference>